<keyword evidence="2" id="KW-1185">Reference proteome</keyword>
<proteinExistence type="predicted"/>
<gene>
    <name evidence="1" type="ORF">X777_04184</name>
</gene>
<dbReference type="AlphaFoldDB" id="A0A026WI39"/>
<organism evidence="1 2">
    <name type="scientific">Ooceraea biroi</name>
    <name type="common">Clonal raider ant</name>
    <name type="synonym">Cerapachys biroi</name>
    <dbReference type="NCBI Taxonomy" id="2015173"/>
    <lineage>
        <taxon>Eukaryota</taxon>
        <taxon>Metazoa</taxon>
        <taxon>Ecdysozoa</taxon>
        <taxon>Arthropoda</taxon>
        <taxon>Hexapoda</taxon>
        <taxon>Insecta</taxon>
        <taxon>Pterygota</taxon>
        <taxon>Neoptera</taxon>
        <taxon>Endopterygota</taxon>
        <taxon>Hymenoptera</taxon>
        <taxon>Apocrita</taxon>
        <taxon>Aculeata</taxon>
        <taxon>Formicoidea</taxon>
        <taxon>Formicidae</taxon>
        <taxon>Dorylinae</taxon>
        <taxon>Ooceraea</taxon>
    </lineage>
</organism>
<sequence>MSNLTTEEKIYLVECFFSRGKVYSNAYRGFRTKYGTHKVKSENTLKRLEFIISLNVCVTSLHFLAINLNHVKFKNYQKWDTLYIQLVLRKCVTRLLDNWEVLKHYFHLENIENKNNSAITIFNILNDNKIKAYMLFLKYSLHFFNEFNALFQGRKVLIYKLSESSEHFIKQIGCNFLLPAALKNLSLEIINPQYFLDVNLIYTGPECESFLQLESSKIVLEIKSTCLSFYTTALEEMLQRLPYNDKILRQCKFLDSSVALREESRLNFPDLKDIAKHFQISDITALAHE</sequence>
<name>A0A026WI39_OOCBI</name>
<evidence type="ECO:0000313" key="2">
    <source>
        <dbReference type="Proteomes" id="UP000053097"/>
    </source>
</evidence>
<dbReference type="EMBL" id="KK107194">
    <property type="protein sequence ID" value="EZA55675.1"/>
    <property type="molecule type" value="Genomic_DNA"/>
</dbReference>
<accession>A0A026WI39</accession>
<reference evidence="1 2" key="1">
    <citation type="journal article" date="2014" name="Curr. Biol.">
        <title>The genome of the clonal raider ant Cerapachys biroi.</title>
        <authorList>
            <person name="Oxley P.R."/>
            <person name="Ji L."/>
            <person name="Fetter-Pruneda I."/>
            <person name="McKenzie S.K."/>
            <person name="Li C."/>
            <person name="Hu H."/>
            <person name="Zhang G."/>
            <person name="Kronauer D.J."/>
        </authorList>
    </citation>
    <scope>NUCLEOTIDE SEQUENCE [LARGE SCALE GENOMIC DNA]</scope>
</reference>
<evidence type="ECO:0008006" key="3">
    <source>
        <dbReference type="Google" id="ProtNLM"/>
    </source>
</evidence>
<evidence type="ECO:0000313" key="1">
    <source>
        <dbReference type="EMBL" id="EZA55675.1"/>
    </source>
</evidence>
<protein>
    <recommendedName>
        <fullName evidence="3">DUF4817 domain-containing protein</fullName>
    </recommendedName>
</protein>
<dbReference type="Proteomes" id="UP000053097">
    <property type="component" value="Unassembled WGS sequence"/>
</dbReference>